<keyword evidence="2" id="KW-0812">Transmembrane</keyword>
<evidence type="ECO:0000256" key="2">
    <source>
        <dbReference type="SAM" id="Phobius"/>
    </source>
</evidence>
<evidence type="ECO:0000313" key="4">
    <source>
        <dbReference type="Proteomes" id="UP001500751"/>
    </source>
</evidence>
<dbReference type="EMBL" id="BAAAQN010000017">
    <property type="protein sequence ID" value="GAA2030862.1"/>
    <property type="molecule type" value="Genomic_DNA"/>
</dbReference>
<reference evidence="3 4" key="1">
    <citation type="journal article" date="2019" name="Int. J. Syst. Evol. Microbiol.">
        <title>The Global Catalogue of Microorganisms (GCM) 10K type strain sequencing project: providing services to taxonomists for standard genome sequencing and annotation.</title>
        <authorList>
            <consortium name="The Broad Institute Genomics Platform"/>
            <consortium name="The Broad Institute Genome Sequencing Center for Infectious Disease"/>
            <person name="Wu L."/>
            <person name="Ma J."/>
        </authorList>
    </citation>
    <scope>NUCLEOTIDE SEQUENCE [LARGE SCALE GENOMIC DNA]</scope>
    <source>
        <strain evidence="3 4">JCM 16014</strain>
    </source>
</reference>
<feature type="transmembrane region" description="Helical" evidence="2">
    <location>
        <begin position="40"/>
        <end position="60"/>
    </location>
</feature>
<sequence>MSIEDLQHRISAEPGRLSAPPAPVETVIGRARAVRARRRATGTAALAVVAVAGVATPVLAGVGPWRDGSAVGGGAAVSVNPPKVDKQGGTVFSGSADGKKWSVSVAAGRCATDDGDLFGCLQGWAPGPGAAAELASTFQTYTSAPIKYRIRLRPGVARADVDLTDGERLSLTPAKIVDTPMAAFEVPRRVGISRVTAYGADGRVVAYSIAYQSPTDAQLAMWYRPDETPTQPVAAGTITATVKGVPANVEVHTGPFGICYTIQHQNSPDDKKKVPNTTCQPLPSATTPAPPTGPDRAPMGDNVPSNAPWWVALGGLVGNGVDHVDFALSTGTFRASTVRIGGFSFAVCIVELGAKGFSMVGRTFYDASGHVLTYEPSPVK</sequence>
<proteinExistence type="predicted"/>
<dbReference type="RefSeq" id="WP_344666512.1">
    <property type="nucleotide sequence ID" value="NZ_BAAAQN010000017.1"/>
</dbReference>
<feature type="region of interest" description="Disordered" evidence="1">
    <location>
        <begin position="267"/>
        <end position="300"/>
    </location>
</feature>
<protein>
    <submittedName>
        <fullName evidence="3">Uncharacterized protein</fullName>
    </submittedName>
</protein>
<keyword evidence="4" id="KW-1185">Reference proteome</keyword>
<comment type="caution">
    <text evidence="3">The sequence shown here is derived from an EMBL/GenBank/DDBJ whole genome shotgun (WGS) entry which is preliminary data.</text>
</comment>
<organism evidence="3 4">
    <name type="scientific">Catenulispora yoronensis</name>
    <dbReference type="NCBI Taxonomy" id="450799"/>
    <lineage>
        <taxon>Bacteria</taxon>
        <taxon>Bacillati</taxon>
        <taxon>Actinomycetota</taxon>
        <taxon>Actinomycetes</taxon>
        <taxon>Catenulisporales</taxon>
        <taxon>Catenulisporaceae</taxon>
        <taxon>Catenulispora</taxon>
    </lineage>
</organism>
<accession>A0ABN2U815</accession>
<dbReference type="Proteomes" id="UP001500751">
    <property type="component" value="Unassembled WGS sequence"/>
</dbReference>
<keyword evidence="2" id="KW-1133">Transmembrane helix</keyword>
<gene>
    <name evidence="3" type="ORF">GCM10009839_33370</name>
</gene>
<evidence type="ECO:0000256" key="1">
    <source>
        <dbReference type="SAM" id="MobiDB-lite"/>
    </source>
</evidence>
<evidence type="ECO:0000313" key="3">
    <source>
        <dbReference type="EMBL" id="GAA2030862.1"/>
    </source>
</evidence>
<name>A0ABN2U815_9ACTN</name>
<keyword evidence="2" id="KW-0472">Membrane</keyword>